<dbReference type="PANTHER" id="PTHR43246">
    <property type="entry name" value="PEPTIDYL-PROLYL CIS-TRANS ISOMERASE CYP38, CHLOROPLASTIC"/>
    <property type="match status" value="1"/>
</dbReference>
<feature type="chain" id="PRO_5006526141" description="Peptidyl-prolyl cis-trans isomerase" evidence="4">
    <location>
        <begin position="22"/>
        <end position="190"/>
    </location>
</feature>
<comment type="catalytic activity">
    <reaction evidence="4">
        <text>[protein]-peptidylproline (omega=180) = [protein]-peptidylproline (omega=0)</text>
        <dbReference type="Rhea" id="RHEA:16237"/>
        <dbReference type="Rhea" id="RHEA-COMP:10747"/>
        <dbReference type="Rhea" id="RHEA-COMP:10748"/>
        <dbReference type="ChEBI" id="CHEBI:83833"/>
        <dbReference type="ChEBI" id="CHEBI:83834"/>
        <dbReference type="EC" id="5.2.1.8"/>
    </reaction>
</comment>
<dbReference type="GO" id="GO:0006457">
    <property type="term" value="P:protein folding"/>
    <property type="evidence" value="ECO:0007669"/>
    <property type="project" value="InterPro"/>
</dbReference>
<dbReference type="eggNOG" id="COG0652">
    <property type="taxonomic scope" value="Bacteria"/>
</dbReference>
<dbReference type="OrthoDB" id="270889at2"/>
<dbReference type="STRING" id="247490.KSU1_C0710"/>
<name>I3IKR1_9BACT</name>
<keyword evidence="3 4" id="KW-0413">Isomerase</keyword>
<evidence type="ECO:0000256" key="2">
    <source>
        <dbReference type="ARBA" id="ARBA00023110"/>
    </source>
</evidence>
<dbReference type="PRINTS" id="PR00153">
    <property type="entry name" value="CSAPPISMRASE"/>
</dbReference>
<reference evidence="6 7" key="1">
    <citation type="journal article" date="2012" name="FEBS Lett.">
        <title>Anammox organism KSU-1 expresses a NirK-type copper-containing nitrite reductase instead of a NirS-type with cytochrome cd1.</title>
        <authorList>
            <person name="Hira D."/>
            <person name="Toh H."/>
            <person name="Migita C.T."/>
            <person name="Okubo H."/>
            <person name="Nishiyama T."/>
            <person name="Hattori M."/>
            <person name="Furukawa K."/>
            <person name="Fujii T."/>
        </authorList>
    </citation>
    <scope>NUCLEOTIDE SEQUENCE [LARGE SCALE GENOMIC DNA]</scope>
</reference>
<dbReference type="InterPro" id="IPR029000">
    <property type="entry name" value="Cyclophilin-like_dom_sf"/>
</dbReference>
<comment type="caution">
    <text evidence="6">The sequence shown here is derived from an EMBL/GenBank/DDBJ whole genome shotgun (WGS) entry which is preliminary data.</text>
</comment>
<evidence type="ECO:0000313" key="6">
    <source>
        <dbReference type="EMBL" id="GAB62306.1"/>
    </source>
</evidence>
<dbReference type="AlphaFoldDB" id="I3IKR1"/>
<dbReference type="EMBL" id="BAFH01000003">
    <property type="protein sequence ID" value="GAB62306.1"/>
    <property type="molecule type" value="Genomic_DNA"/>
</dbReference>
<dbReference type="PROSITE" id="PS00170">
    <property type="entry name" value="CSA_PPIASE_1"/>
    <property type="match status" value="1"/>
</dbReference>
<keyword evidence="7" id="KW-1185">Reference proteome</keyword>
<dbReference type="GO" id="GO:0003755">
    <property type="term" value="F:peptidyl-prolyl cis-trans isomerase activity"/>
    <property type="evidence" value="ECO:0007669"/>
    <property type="project" value="UniProtKB-UniRule"/>
</dbReference>
<comment type="function">
    <text evidence="4">PPIases accelerate the folding of proteins. It catalyzes the cis-trans isomerization of proline imidic peptide bonds in oligopeptides.</text>
</comment>
<dbReference type="Gene3D" id="2.40.100.10">
    <property type="entry name" value="Cyclophilin-like"/>
    <property type="match status" value="1"/>
</dbReference>
<dbReference type="SUPFAM" id="SSF50891">
    <property type="entry name" value="Cyclophilin-like"/>
    <property type="match status" value="1"/>
</dbReference>
<sequence length="190" mass="20881">MKKIVVILCITLFYLVQSVYANPSNPRVQLKTNHGIIALELDPQSAPKTVENFLRYARDGFYNGAIFHRVIKGFMIQGGGLTPDMREKPTRAPITNEADNGLKNSRGTIAMARKADPHSASSQFFINTADNDFLDHKGKNSAGWGYCVFGKVVGGMNVVDAIENQSTASKSGYDDVPLFQVIIEQAIVEK</sequence>
<keyword evidence="4" id="KW-0732">Signal</keyword>
<feature type="signal peptide" evidence="4">
    <location>
        <begin position="1"/>
        <end position="21"/>
    </location>
</feature>
<dbReference type="EC" id="5.2.1.8" evidence="4"/>
<protein>
    <recommendedName>
        <fullName evidence="4">Peptidyl-prolyl cis-trans isomerase</fullName>
        <shortName evidence="4">PPIase</shortName>
        <ecNumber evidence="4">5.2.1.8</ecNumber>
    </recommendedName>
</protein>
<evidence type="ECO:0000256" key="1">
    <source>
        <dbReference type="ARBA" id="ARBA00007365"/>
    </source>
</evidence>
<gene>
    <name evidence="6" type="ORF">KSU1_C0710</name>
</gene>
<keyword evidence="2 4" id="KW-0697">Rotamase</keyword>
<accession>I3IKR1</accession>
<dbReference type="PROSITE" id="PS50072">
    <property type="entry name" value="CSA_PPIASE_2"/>
    <property type="match status" value="1"/>
</dbReference>
<evidence type="ECO:0000256" key="4">
    <source>
        <dbReference type="RuleBase" id="RU363019"/>
    </source>
</evidence>
<dbReference type="InterPro" id="IPR020892">
    <property type="entry name" value="Cyclophilin-type_PPIase_CS"/>
</dbReference>
<dbReference type="InterPro" id="IPR044665">
    <property type="entry name" value="E_coli_cyclophilin_A-like"/>
</dbReference>
<evidence type="ECO:0000256" key="3">
    <source>
        <dbReference type="ARBA" id="ARBA00023235"/>
    </source>
</evidence>
<evidence type="ECO:0000259" key="5">
    <source>
        <dbReference type="PROSITE" id="PS50072"/>
    </source>
</evidence>
<dbReference type="InterPro" id="IPR002130">
    <property type="entry name" value="Cyclophilin-type_PPIase_dom"/>
</dbReference>
<proteinExistence type="inferred from homology"/>
<comment type="similarity">
    <text evidence="1 4">Belongs to the cyclophilin-type PPIase family.</text>
</comment>
<evidence type="ECO:0000313" key="7">
    <source>
        <dbReference type="Proteomes" id="UP000002985"/>
    </source>
</evidence>
<dbReference type="CDD" id="cd01920">
    <property type="entry name" value="cyclophilin_EcCYP_like"/>
    <property type="match status" value="1"/>
</dbReference>
<dbReference type="Pfam" id="PF00160">
    <property type="entry name" value="Pro_isomerase"/>
    <property type="match status" value="1"/>
</dbReference>
<organism evidence="6 7">
    <name type="scientific">Candidatus Jettenia caeni</name>
    <dbReference type="NCBI Taxonomy" id="247490"/>
    <lineage>
        <taxon>Bacteria</taxon>
        <taxon>Pseudomonadati</taxon>
        <taxon>Planctomycetota</taxon>
        <taxon>Candidatus Brocadiia</taxon>
        <taxon>Candidatus Brocadiales</taxon>
        <taxon>Candidatus Brocadiaceae</taxon>
        <taxon>Candidatus Jettenia</taxon>
    </lineage>
</organism>
<feature type="domain" description="PPIase cyclophilin-type" evidence="5">
    <location>
        <begin position="32"/>
        <end position="188"/>
    </location>
</feature>
<dbReference type="Proteomes" id="UP000002985">
    <property type="component" value="Unassembled WGS sequence"/>
</dbReference>